<gene>
    <name evidence="5" type="ORF">GCM10023093_20440</name>
</gene>
<proteinExistence type="predicted"/>
<dbReference type="PANTHER" id="PTHR33204:SF29">
    <property type="entry name" value="TRANSCRIPTIONAL REGULATOR"/>
    <property type="match status" value="1"/>
</dbReference>
<evidence type="ECO:0000256" key="3">
    <source>
        <dbReference type="ARBA" id="ARBA00023163"/>
    </source>
</evidence>
<evidence type="ECO:0000313" key="6">
    <source>
        <dbReference type="Proteomes" id="UP001500067"/>
    </source>
</evidence>
<reference evidence="6" key="1">
    <citation type="journal article" date="2019" name="Int. J. Syst. Evol. Microbiol.">
        <title>The Global Catalogue of Microorganisms (GCM) 10K type strain sequencing project: providing services to taxonomists for standard genome sequencing and annotation.</title>
        <authorList>
            <consortium name="The Broad Institute Genomics Platform"/>
            <consortium name="The Broad Institute Genome Sequencing Center for Infectious Disease"/>
            <person name="Wu L."/>
            <person name="Ma J."/>
        </authorList>
    </citation>
    <scope>NUCLEOTIDE SEQUENCE [LARGE SCALE GENOMIC DNA]</scope>
    <source>
        <strain evidence="6">JCM 32105</strain>
    </source>
</reference>
<evidence type="ECO:0000256" key="1">
    <source>
        <dbReference type="ARBA" id="ARBA00023015"/>
    </source>
</evidence>
<dbReference type="InterPro" id="IPR036390">
    <property type="entry name" value="WH_DNA-bd_sf"/>
</dbReference>
<name>A0ABP8NIQ3_9BACT</name>
<dbReference type="Pfam" id="PF01638">
    <property type="entry name" value="HxlR"/>
    <property type="match status" value="1"/>
</dbReference>
<keyword evidence="2" id="KW-0238">DNA-binding</keyword>
<dbReference type="PROSITE" id="PS51118">
    <property type="entry name" value="HTH_HXLR"/>
    <property type="match status" value="1"/>
</dbReference>
<evidence type="ECO:0000259" key="4">
    <source>
        <dbReference type="PROSITE" id="PS51118"/>
    </source>
</evidence>
<feature type="domain" description="HTH hxlR-type" evidence="4">
    <location>
        <begin position="21"/>
        <end position="119"/>
    </location>
</feature>
<comment type="caution">
    <text evidence="5">The sequence shown here is derived from an EMBL/GenBank/DDBJ whole genome shotgun (WGS) entry which is preliminary data.</text>
</comment>
<dbReference type="Proteomes" id="UP001500067">
    <property type="component" value="Unassembled WGS sequence"/>
</dbReference>
<evidence type="ECO:0000256" key="2">
    <source>
        <dbReference type="ARBA" id="ARBA00023125"/>
    </source>
</evidence>
<dbReference type="EMBL" id="BAABFA010000011">
    <property type="protein sequence ID" value="GAA4466379.1"/>
    <property type="molecule type" value="Genomic_DNA"/>
</dbReference>
<evidence type="ECO:0000313" key="5">
    <source>
        <dbReference type="EMBL" id="GAA4466379.1"/>
    </source>
</evidence>
<dbReference type="InterPro" id="IPR002577">
    <property type="entry name" value="HTH_HxlR"/>
</dbReference>
<organism evidence="5 6">
    <name type="scientific">Nemorincola caseinilytica</name>
    <dbReference type="NCBI Taxonomy" id="2054315"/>
    <lineage>
        <taxon>Bacteria</taxon>
        <taxon>Pseudomonadati</taxon>
        <taxon>Bacteroidota</taxon>
        <taxon>Chitinophagia</taxon>
        <taxon>Chitinophagales</taxon>
        <taxon>Chitinophagaceae</taxon>
        <taxon>Nemorincola</taxon>
    </lineage>
</organism>
<accession>A0ABP8NIQ3</accession>
<dbReference type="RefSeq" id="WP_345082599.1">
    <property type="nucleotide sequence ID" value="NZ_BAABFA010000011.1"/>
</dbReference>
<dbReference type="SUPFAM" id="SSF46785">
    <property type="entry name" value="Winged helix' DNA-binding domain"/>
    <property type="match status" value="1"/>
</dbReference>
<keyword evidence="1" id="KW-0805">Transcription regulation</keyword>
<dbReference type="PANTHER" id="PTHR33204">
    <property type="entry name" value="TRANSCRIPTIONAL REGULATOR, MARR FAMILY"/>
    <property type="match status" value="1"/>
</dbReference>
<sequence>MYSVKTSSTNQANKQGELSKCPVTFTLDRIGGRWKALILYNLTGGPLRYGALKKAMPAITEKMLIQQLKELEADALVRREVKPVVPPHVTYSLTTAGMDLAPVMQAMAAWGLKYTQSDVYRPAEL</sequence>
<keyword evidence="3" id="KW-0804">Transcription</keyword>
<keyword evidence="6" id="KW-1185">Reference proteome</keyword>
<protein>
    <recommendedName>
        <fullName evidence="4">HTH hxlR-type domain-containing protein</fullName>
    </recommendedName>
</protein>
<dbReference type="Gene3D" id="1.10.10.10">
    <property type="entry name" value="Winged helix-like DNA-binding domain superfamily/Winged helix DNA-binding domain"/>
    <property type="match status" value="1"/>
</dbReference>
<dbReference type="InterPro" id="IPR036388">
    <property type="entry name" value="WH-like_DNA-bd_sf"/>
</dbReference>